<gene>
    <name evidence="1" type="ORF">H0235_001487</name>
</gene>
<evidence type="ECO:0000313" key="2">
    <source>
        <dbReference type="Proteomes" id="UP000600918"/>
    </source>
</evidence>
<proteinExistence type="predicted"/>
<evidence type="ECO:0000313" key="1">
    <source>
        <dbReference type="EMBL" id="KAF7439096.1"/>
    </source>
</evidence>
<name>A0A834PFU1_VESPE</name>
<reference evidence="1" key="1">
    <citation type="journal article" date="2020" name="G3 (Bethesda)">
        <title>High-Quality Assemblies for Three Invasive Social Wasps from the &lt;i&gt;Vespula&lt;/i&gt; Genus.</title>
        <authorList>
            <person name="Harrop T.W.R."/>
            <person name="Guhlin J."/>
            <person name="McLaughlin G.M."/>
            <person name="Permina E."/>
            <person name="Stockwell P."/>
            <person name="Gilligan J."/>
            <person name="Le Lec M.F."/>
            <person name="Gruber M.A.M."/>
            <person name="Quinn O."/>
            <person name="Lovegrove M."/>
            <person name="Duncan E.J."/>
            <person name="Remnant E.J."/>
            <person name="Van Eeckhoven J."/>
            <person name="Graham B."/>
            <person name="Knapp R.A."/>
            <person name="Langford K.W."/>
            <person name="Kronenberg Z."/>
            <person name="Press M.O."/>
            <person name="Eacker S.M."/>
            <person name="Wilson-Rankin E.E."/>
            <person name="Purcell J."/>
            <person name="Lester P.J."/>
            <person name="Dearden P.K."/>
        </authorList>
    </citation>
    <scope>NUCLEOTIDE SEQUENCE</scope>
    <source>
        <strain evidence="1">Volc-1</strain>
    </source>
</reference>
<keyword evidence="2" id="KW-1185">Reference proteome</keyword>
<comment type="caution">
    <text evidence="1">The sequence shown here is derived from an EMBL/GenBank/DDBJ whole genome shotgun (WGS) entry which is preliminary data.</text>
</comment>
<protein>
    <submittedName>
        <fullName evidence="1">Uncharacterized protein</fullName>
    </submittedName>
</protein>
<accession>A0A834PFU1</accession>
<dbReference type="Proteomes" id="UP000600918">
    <property type="component" value="Unassembled WGS sequence"/>
</dbReference>
<sequence>MRLYLGAEGLLPREKHNGAQECTTTTIFTTTITTPPSTSPPSSLSLPRTTTITTTTTTTTTTSTSTSTYPPTSLPLAPLLSSNGDPVRVVALALLPGALKGKGVVHASGSQRGRLVYGTVVTRYLPLRLMSAALLAFPRAKGITFSYSCTRIPTMYTSDQRRLGKRNTVEKSFFYDILIETPEGSTKSMLYIATNVVLSDKVQTDVDTRNILRVAKILSSRRVG</sequence>
<dbReference type="AlphaFoldDB" id="A0A834PFU1"/>
<dbReference type="EMBL" id="JACSDY010000001">
    <property type="protein sequence ID" value="KAF7439096.1"/>
    <property type="molecule type" value="Genomic_DNA"/>
</dbReference>
<organism evidence="1 2">
    <name type="scientific">Vespula pensylvanica</name>
    <name type="common">Western yellow jacket</name>
    <name type="synonym">Wasp</name>
    <dbReference type="NCBI Taxonomy" id="30213"/>
    <lineage>
        <taxon>Eukaryota</taxon>
        <taxon>Metazoa</taxon>
        <taxon>Ecdysozoa</taxon>
        <taxon>Arthropoda</taxon>
        <taxon>Hexapoda</taxon>
        <taxon>Insecta</taxon>
        <taxon>Pterygota</taxon>
        <taxon>Neoptera</taxon>
        <taxon>Endopterygota</taxon>
        <taxon>Hymenoptera</taxon>
        <taxon>Apocrita</taxon>
        <taxon>Aculeata</taxon>
        <taxon>Vespoidea</taxon>
        <taxon>Vespidae</taxon>
        <taxon>Vespinae</taxon>
        <taxon>Vespula</taxon>
    </lineage>
</organism>